<dbReference type="CDD" id="cd02440">
    <property type="entry name" value="AdoMet_MTases"/>
    <property type="match status" value="1"/>
</dbReference>
<dbReference type="PANTHER" id="PTHR43832">
    <property type="match status" value="1"/>
</dbReference>
<dbReference type="SUPFAM" id="SSF53335">
    <property type="entry name" value="S-adenosyl-L-methionine-dependent methyltransferases"/>
    <property type="match status" value="1"/>
</dbReference>
<dbReference type="KEGG" id="tcd:AAIA72_09875"/>
<dbReference type="InterPro" id="IPR029063">
    <property type="entry name" value="SAM-dependent_MTases_sf"/>
</dbReference>
<gene>
    <name evidence="1" type="ORF">AAIA72_09875</name>
</gene>
<reference evidence="1" key="1">
    <citation type="submission" date="2024-05" db="EMBL/GenBank/DDBJ databases">
        <title>Genome sequencing of novel strain.</title>
        <authorList>
            <person name="Ganbat D."/>
            <person name="Ganbat S."/>
            <person name="Lee S.-J."/>
        </authorList>
    </citation>
    <scope>NUCLEOTIDE SEQUENCE</scope>
    <source>
        <strain evidence="1">SMD15-11</strain>
    </source>
</reference>
<dbReference type="FunFam" id="3.40.50.150:FF:000554">
    <property type="entry name" value="Cation-transporting ATPase"/>
    <property type="match status" value="1"/>
</dbReference>
<dbReference type="GO" id="GO:0008168">
    <property type="term" value="F:methyltransferase activity"/>
    <property type="evidence" value="ECO:0007669"/>
    <property type="project" value="UniProtKB-KW"/>
</dbReference>
<keyword evidence="1" id="KW-0489">Methyltransferase</keyword>
<proteinExistence type="predicted"/>
<dbReference type="PANTHER" id="PTHR43832:SF1">
    <property type="entry name" value="S-ADENOSYL-L-METHIONINE-DEPENDENT METHYLTRANSFERASES SUPERFAMILY PROTEIN"/>
    <property type="match status" value="1"/>
</dbReference>
<sequence>MNLINMAENGWFPDPVIRMGIRKLCGERLKQCERRPVNPDALRPGQGRVAVATDEANRQHYELPPEFFQRVLGPHLKYSACLFERDDSTLADAERAMLQLYLARAELDDGQRILELGCGWGSLSLFMAERFPNSHITAVSNSRSQKQFIDQRARERGLTNLTVLTRDVNTLELNGTFDRIVSVEMLEHVRDHAGLFARVRQWMAPDATFFIHIFCHDRFMYPFEDQGESDWMARHFFTGGVMPSFDIFSRTQAVLPVRQQWQVNGTHYARTARAWLNNMDAHADEIREIFNETYGRAQSGRWINRWRMFFMACEELFGYRDGKEWYVGHYLLSR</sequence>
<protein>
    <submittedName>
        <fullName evidence="1">Cyclopropane-fatty-acyl-phospholipid synthase family protein</fullName>
        <ecNumber evidence="1">2.1.1.-</ecNumber>
    </submittedName>
</protein>
<evidence type="ECO:0000313" key="1">
    <source>
        <dbReference type="EMBL" id="XDT71114.1"/>
    </source>
</evidence>
<organism evidence="1">
    <name type="scientific">Thermohahella caldifontis</name>
    <dbReference type="NCBI Taxonomy" id="3142973"/>
    <lineage>
        <taxon>Bacteria</taxon>
        <taxon>Pseudomonadati</taxon>
        <taxon>Pseudomonadota</taxon>
        <taxon>Gammaproteobacteria</taxon>
        <taxon>Oceanospirillales</taxon>
        <taxon>Hahellaceae</taxon>
        <taxon>Thermohahella</taxon>
    </lineage>
</organism>
<keyword evidence="1" id="KW-0808">Transferase</keyword>
<name>A0AB39UST9_9GAMM</name>
<accession>A0AB39UST9</accession>
<dbReference type="Pfam" id="PF02353">
    <property type="entry name" value="CMAS"/>
    <property type="match status" value="1"/>
</dbReference>
<dbReference type="EMBL" id="CP154858">
    <property type="protein sequence ID" value="XDT71114.1"/>
    <property type="molecule type" value="Genomic_DNA"/>
</dbReference>
<dbReference type="EC" id="2.1.1.-" evidence="1"/>
<dbReference type="RefSeq" id="WP_369600153.1">
    <property type="nucleotide sequence ID" value="NZ_CP154858.1"/>
</dbReference>
<dbReference type="Gene3D" id="3.40.50.150">
    <property type="entry name" value="Vaccinia Virus protein VP39"/>
    <property type="match status" value="1"/>
</dbReference>
<dbReference type="GO" id="GO:0032259">
    <property type="term" value="P:methylation"/>
    <property type="evidence" value="ECO:0007669"/>
    <property type="project" value="UniProtKB-KW"/>
</dbReference>
<dbReference type="AlphaFoldDB" id="A0AB39UST9"/>